<accession>A0A6H1ZDG6</accession>
<sequence>MDKVEAERESIRRRQTRNVMPLIGDLLDAWDDLPNDVKTDPELERLATKIELIDHAMENA</sequence>
<evidence type="ECO:0000313" key="1">
    <source>
        <dbReference type="EMBL" id="QJA45953.1"/>
    </source>
</evidence>
<evidence type="ECO:0000313" key="2">
    <source>
        <dbReference type="EMBL" id="QJH94067.1"/>
    </source>
</evidence>
<name>A0A6H1ZDG6_9ZZZZ</name>
<gene>
    <name evidence="1" type="ORF">TM448A00289_0020</name>
    <name evidence="2" type="ORF">TM448B00173_0037</name>
</gene>
<organism evidence="1">
    <name type="scientific">viral metagenome</name>
    <dbReference type="NCBI Taxonomy" id="1070528"/>
    <lineage>
        <taxon>unclassified sequences</taxon>
        <taxon>metagenomes</taxon>
        <taxon>organismal metagenomes</taxon>
    </lineage>
</organism>
<proteinExistence type="predicted"/>
<dbReference type="EMBL" id="MT144595">
    <property type="protein sequence ID" value="QJH94067.1"/>
    <property type="molecule type" value="Genomic_DNA"/>
</dbReference>
<dbReference type="AlphaFoldDB" id="A0A6H1ZDG6"/>
<reference evidence="1" key="1">
    <citation type="submission" date="2020-03" db="EMBL/GenBank/DDBJ databases">
        <title>The deep terrestrial virosphere.</title>
        <authorList>
            <person name="Holmfeldt K."/>
            <person name="Nilsson E."/>
            <person name="Simone D."/>
            <person name="Lopez-Fernandez M."/>
            <person name="Wu X."/>
            <person name="de Brujin I."/>
            <person name="Lundin D."/>
            <person name="Andersson A."/>
            <person name="Bertilsson S."/>
            <person name="Dopson M."/>
        </authorList>
    </citation>
    <scope>NUCLEOTIDE SEQUENCE</scope>
    <source>
        <strain evidence="1">TM448A00289</strain>
        <strain evidence="2">TM448B00173</strain>
    </source>
</reference>
<protein>
    <submittedName>
        <fullName evidence="1">Uncharacterized protein</fullName>
    </submittedName>
</protein>
<dbReference type="EMBL" id="MT144000">
    <property type="protein sequence ID" value="QJA45953.1"/>
    <property type="molecule type" value="Genomic_DNA"/>
</dbReference>